<name>A0A653IIH1_9BACL</name>
<keyword evidence="3" id="KW-1185">Reference proteome</keyword>
<dbReference type="Pfam" id="PF13302">
    <property type="entry name" value="Acetyltransf_3"/>
    <property type="match status" value="1"/>
</dbReference>
<dbReference type="PANTHER" id="PTHR43415">
    <property type="entry name" value="SPERMIDINE N(1)-ACETYLTRANSFERASE"/>
    <property type="match status" value="1"/>
</dbReference>
<gene>
    <name evidence="2" type="ORF">EXIGUO9Y_80059</name>
</gene>
<organism evidence="2 3">
    <name type="scientific">Exiguobacterium oxidotolerans</name>
    <dbReference type="NCBI Taxonomy" id="223958"/>
    <lineage>
        <taxon>Bacteria</taxon>
        <taxon>Bacillati</taxon>
        <taxon>Bacillota</taxon>
        <taxon>Bacilli</taxon>
        <taxon>Bacillales</taxon>
        <taxon>Bacillales Family XII. Incertae Sedis</taxon>
        <taxon>Exiguobacterium</taxon>
    </lineage>
</organism>
<evidence type="ECO:0000313" key="2">
    <source>
        <dbReference type="EMBL" id="VWX38731.1"/>
    </source>
</evidence>
<protein>
    <submittedName>
        <fullName evidence="2">Aminoglycoside N6'-acetyltransferase</fullName>
    </submittedName>
</protein>
<reference evidence="2 3" key="1">
    <citation type="submission" date="2019-10" db="EMBL/GenBank/DDBJ databases">
        <authorList>
            <person name="Karimi E."/>
        </authorList>
    </citation>
    <scope>NUCLEOTIDE SEQUENCE [LARGE SCALE GENOMIC DNA]</scope>
    <source>
        <strain evidence="2">Exiguobacterium sp. 9Y</strain>
    </source>
</reference>
<dbReference type="InterPro" id="IPR000182">
    <property type="entry name" value="GNAT_dom"/>
</dbReference>
<dbReference type="PROSITE" id="PS51186">
    <property type="entry name" value="GNAT"/>
    <property type="match status" value="1"/>
</dbReference>
<dbReference type="RefSeq" id="WP_159172585.1">
    <property type="nucleotide sequence ID" value="NZ_LR732308.1"/>
</dbReference>
<keyword evidence="2" id="KW-0808">Transferase</keyword>
<accession>A0A653IIH1</accession>
<evidence type="ECO:0000259" key="1">
    <source>
        <dbReference type="PROSITE" id="PS51186"/>
    </source>
</evidence>
<dbReference type="AlphaFoldDB" id="A0A653IIH1"/>
<dbReference type="SUPFAM" id="SSF55729">
    <property type="entry name" value="Acyl-CoA N-acyltransferases (Nat)"/>
    <property type="match status" value="1"/>
</dbReference>
<dbReference type="EMBL" id="CABWKQ010000058">
    <property type="protein sequence ID" value="VWX38731.1"/>
    <property type="molecule type" value="Genomic_DNA"/>
</dbReference>
<dbReference type="GO" id="GO:0016747">
    <property type="term" value="F:acyltransferase activity, transferring groups other than amino-acyl groups"/>
    <property type="evidence" value="ECO:0007669"/>
    <property type="project" value="InterPro"/>
</dbReference>
<proteinExistence type="predicted"/>
<dbReference type="InterPro" id="IPR016181">
    <property type="entry name" value="Acyl_CoA_acyltransferase"/>
</dbReference>
<evidence type="ECO:0000313" key="3">
    <source>
        <dbReference type="Proteomes" id="UP000439752"/>
    </source>
</evidence>
<dbReference type="Gene3D" id="3.40.630.30">
    <property type="match status" value="1"/>
</dbReference>
<dbReference type="PANTHER" id="PTHR43415:SF3">
    <property type="entry name" value="GNAT-FAMILY ACETYLTRANSFERASE"/>
    <property type="match status" value="1"/>
</dbReference>
<feature type="domain" description="N-acetyltransferase" evidence="1">
    <location>
        <begin position="8"/>
        <end position="171"/>
    </location>
</feature>
<sequence length="187" mass="21300">MQLQHERIHLRPLTIKDAPLLLAASQDDEIRYVTATKAIFTLEQIQQHIKIINSDSTRYDFAICLNSNNKMIGELSVFEIDQENKRAGFRISMSSLKLTGKGYGSEALQLTLHLVFNELRLNRLQLEVYSHNANGIAAYEKAGFVTEGVIRESINYNGIYFDELIMSMLKSDYEKLTNAKQIASKLI</sequence>
<dbReference type="Proteomes" id="UP000439752">
    <property type="component" value="Unassembled WGS sequence"/>
</dbReference>